<evidence type="ECO:0000256" key="2">
    <source>
        <dbReference type="ARBA" id="ARBA00023002"/>
    </source>
</evidence>
<dbReference type="SUPFAM" id="SSF56796">
    <property type="entry name" value="Dehydroquinate synthase-like"/>
    <property type="match status" value="1"/>
</dbReference>
<evidence type="ECO:0000256" key="1">
    <source>
        <dbReference type="ARBA" id="ARBA00007358"/>
    </source>
</evidence>
<dbReference type="InterPro" id="IPR001670">
    <property type="entry name" value="ADH_Fe/GldA"/>
</dbReference>
<dbReference type="Pfam" id="PF25137">
    <property type="entry name" value="ADH_Fe_C"/>
    <property type="match status" value="1"/>
</dbReference>
<evidence type="ECO:0000313" key="5">
    <source>
        <dbReference type="EMBL" id="VGO19875.1"/>
    </source>
</evidence>
<dbReference type="GO" id="GO:1990002">
    <property type="term" value="F:methylglyoxal reductase (NADPH) (acetol producing) activity"/>
    <property type="evidence" value="ECO:0007669"/>
    <property type="project" value="TreeGrafter"/>
</dbReference>
<feature type="domain" description="Fe-containing alcohol dehydrogenase-like C-terminal" evidence="4">
    <location>
        <begin position="195"/>
        <end position="384"/>
    </location>
</feature>
<evidence type="ECO:0000259" key="3">
    <source>
        <dbReference type="Pfam" id="PF00465"/>
    </source>
</evidence>
<evidence type="ECO:0000259" key="4">
    <source>
        <dbReference type="Pfam" id="PF25137"/>
    </source>
</evidence>
<name>A0A6C2UI46_9BACT</name>
<gene>
    <name evidence="5" type="primary">adh2</name>
    <name evidence="5" type="ORF">SCARR_01935</name>
</gene>
<feature type="domain" description="Alcohol dehydrogenase iron-type/glycerol dehydrogenase GldA" evidence="3">
    <location>
        <begin position="9"/>
        <end position="179"/>
    </location>
</feature>
<dbReference type="Proteomes" id="UP000346198">
    <property type="component" value="Unassembled WGS sequence"/>
</dbReference>
<accession>A0A6C2UI46</accession>
<keyword evidence="6" id="KW-1185">Reference proteome</keyword>
<dbReference type="Gene3D" id="1.20.1090.10">
    <property type="entry name" value="Dehydroquinate synthase-like - alpha domain"/>
    <property type="match status" value="1"/>
</dbReference>
<dbReference type="PANTHER" id="PTHR43633:SF1">
    <property type="entry name" value="ALCOHOL DEHYDROGENASE YQHD"/>
    <property type="match status" value="1"/>
</dbReference>
<protein>
    <submittedName>
        <fullName evidence="5">Long-chain-alcohol dehydrogenase 2</fullName>
    </submittedName>
</protein>
<sequence length="385" mass="41281">MNDFVYENPTKILFGRGVIDQLGGELKRLGVRKVLLVYGGGSIKANGVYDSVIAQLSACGVAVVEHGGVRGNPVLSHVQEGIAKVRAEQIDLICGVGGGSVVDESKAIALGAASDIDVWEFFAKRETPQQALPVMAVLTLPATGSEMNGIAVVTNEETDEKNAIVCPALLNPKVSFMDPETTFSLSLQQTSFACTDILSHLMEGYLTTPAERLLVQDPVIEGVARSVMDSMAVIMKNPSDYDARAAFMWSATLGWSGICQAGIPAWGMPCHALEMPLSAVCDIAHGAGLSIIIPAWMRVAGARHEHRILQFGRRILGLDNPSSVDAVADVLTAYYRSIGSPVSCAEAGIDPDLDRLTNLAFDSFKQRGMHDYTKELITDIYKQSI</sequence>
<proteinExistence type="inferred from homology"/>
<evidence type="ECO:0000313" key="6">
    <source>
        <dbReference type="Proteomes" id="UP000346198"/>
    </source>
</evidence>
<reference evidence="5 6" key="1">
    <citation type="submission" date="2019-04" db="EMBL/GenBank/DDBJ databases">
        <authorList>
            <person name="Van Vliet M D."/>
        </authorList>
    </citation>
    <scope>NUCLEOTIDE SEQUENCE [LARGE SCALE GENOMIC DNA]</scope>
    <source>
        <strain evidence="5 6">F21</strain>
    </source>
</reference>
<dbReference type="RefSeq" id="WP_136061343.1">
    <property type="nucleotide sequence ID" value="NZ_CAAHFH010000001.1"/>
</dbReference>
<dbReference type="GO" id="GO:0008106">
    <property type="term" value="F:alcohol dehydrogenase (NADP+) activity"/>
    <property type="evidence" value="ECO:0007669"/>
    <property type="project" value="TreeGrafter"/>
</dbReference>
<dbReference type="Gene3D" id="3.40.50.1970">
    <property type="match status" value="1"/>
</dbReference>
<dbReference type="Pfam" id="PF00465">
    <property type="entry name" value="Fe-ADH"/>
    <property type="match status" value="1"/>
</dbReference>
<dbReference type="CDD" id="cd08187">
    <property type="entry name" value="BDH"/>
    <property type="match status" value="1"/>
</dbReference>
<dbReference type="GO" id="GO:0046872">
    <property type="term" value="F:metal ion binding"/>
    <property type="evidence" value="ECO:0007669"/>
    <property type="project" value="InterPro"/>
</dbReference>
<comment type="similarity">
    <text evidence="1">Belongs to the iron-containing alcohol dehydrogenase family.</text>
</comment>
<dbReference type="FunFam" id="3.40.50.1970:FF:000003">
    <property type="entry name" value="Alcohol dehydrogenase, iron-containing"/>
    <property type="match status" value="1"/>
</dbReference>
<dbReference type="InterPro" id="IPR044731">
    <property type="entry name" value="BDH-like"/>
</dbReference>
<dbReference type="PANTHER" id="PTHR43633">
    <property type="entry name" value="ALCOHOL DEHYDROGENASE YQHD"/>
    <property type="match status" value="1"/>
</dbReference>
<organism evidence="5 6">
    <name type="scientific">Pontiella sulfatireligans</name>
    <dbReference type="NCBI Taxonomy" id="2750658"/>
    <lineage>
        <taxon>Bacteria</taxon>
        <taxon>Pseudomonadati</taxon>
        <taxon>Kiritimatiellota</taxon>
        <taxon>Kiritimatiellia</taxon>
        <taxon>Kiritimatiellales</taxon>
        <taxon>Pontiellaceae</taxon>
        <taxon>Pontiella</taxon>
    </lineage>
</organism>
<keyword evidence="2" id="KW-0560">Oxidoreductase</keyword>
<dbReference type="AlphaFoldDB" id="A0A6C2UI46"/>
<dbReference type="GO" id="GO:0005829">
    <property type="term" value="C:cytosol"/>
    <property type="evidence" value="ECO:0007669"/>
    <property type="project" value="TreeGrafter"/>
</dbReference>
<dbReference type="GO" id="GO:1990362">
    <property type="term" value="F:butanol dehydrogenase (NAD+) activity"/>
    <property type="evidence" value="ECO:0007669"/>
    <property type="project" value="InterPro"/>
</dbReference>
<dbReference type="InterPro" id="IPR056798">
    <property type="entry name" value="ADH_Fe_C"/>
</dbReference>
<dbReference type="EMBL" id="CAAHFH010000001">
    <property type="protein sequence ID" value="VGO19875.1"/>
    <property type="molecule type" value="Genomic_DNA"/>
</dbReference>